<proteinExistence type="predicted"/>
<feature type="compositionally biased region" description="Polar residues" evidence="1">
    <location>
        <begin position="810"/>
        <end position="822"/>
    </location>
</feature>
<feature type="domain" description="Chromatin assembly factor 1 subunit A dimerization" evidence="2">
    <location>
        <begin position="493"/>
        <end position="561"/>
    </location>
</feature>
<gene>
    <name evidence="4" type="ORF">PVAP13_2NG131100</name>
</gene>
<feature type="region of interest" description="Disordered" evidence="1">
    <location>
        <begin position="779"/>
        <end position="828"/>
    </location>
</feature>
<feature type="domain" description="Chromatin assembly factor 1 subunit Cac1-like C-terminal" evidence="3">
    <location>
        <begin position="706"/>
        <end position="756"/>
    </location>
</feature>
<dbReference type="PANTHER" id="PTHR15272:SF7">
    <property type="entry name" value="OS07G0273301 PROTEIN"/>
    <property type="match status" value="1"/>
</dbReference>
<dbReference type="Pfam" id="PF12253">
    <property type="entry name" value="CAF1A_dimeriz"/>
    <property type="match status" value="1"/>
</dbReference>
<evidence type="ECO:0000259" key="2">
    <source>
        <dbReference type="Pfam" id="PF12253"/>
    </source>
</evidence>
<dbReference type="PANTHER" id="PTHR15272">
    <property type="entry name" value="CHROMATIN ASSEMBLY FACTOR 1 SUBUNIT A CAF-1 SUBUNIT A"/>
    <property type="match status" value="1"/>
</dbReference>
<evidence type="ECO:0008006" key="6">
    <source>
        <dbReference type="Google" id="ProtNLM"/>
    </source>
</evidence>
<sequence length="828" mass="93720">MDGDEAKESALDCASSAATAMCPDASCEHESTESAMKQQKRKRAFSQVDVVDKESVSAEWQRALDALYEYYKEVSGHHVKPEEFACLTGDSIIACLLEESSLPCAKLTDKIYKRFKLQDGVTVSSVRNSVLHIGKRSSYGICAIDVDELEDESDSSLWCWETQDLALLPSHLRNGLSIRRTARKLIHERILALSGKLAAKDAPTTHSKEDSHSVNAVEVPNLDEICSFIEKSKQKNDADITKMHSKAKAQELQATRKAMKEHQMMARQIEKEEKKKDRELKHMKEKAEREAKRIERSNKRLKKHQEEAERAKKRKEKEEAELKRKASTKKQANFMECLFIKKLNSIMESSSSHHLEKTTCSKSSGSIEEPFIAVTSAMDCTLSQVNHLRVEEFWVAHVSRWQKLSHHNILHHWGVRRSPKVQLFSELKLQKSSATAHSDNMSTPTKEQSSQESTGSLDFNKLLDELKTPSHEKNIPFRTVQNSISSSVLSVKKLLQFDRSFRPAYYGTWRKKSSTVSARQPFQRDPELNYDVDSDEEWEEEDPGERLSDSEEEDKTKNEDDSMIDVEEETENSFVVPNDYLSEDEGVQYEPVCVKVDETCSMLSNPRVTVEQKFLHSATEDALRIDRPLVISNLDHRKFDLLRAEENPAERRLCLQALCMKKYSSGPIIDVPMVVKVIMEDTTFCQSNKKSPRTPVPSKSISDSDMPEFAKLVTSCSQGMGKLVELLHERFPCVSRTQLKNKVREIAEFIHNRWQVKKDILDQYSICLSPDKVGSHKCAGPQSSQQCVSPDEPGKTGQCAPHSALKSEASRQQMSAKGSSGSAPCADP</sequence>
<accession>A0A8T0VH36</accession>
<dbReference type="Proteomes" id="UP000823388">
    <property type="component" value="Chromosome 2N"/>
</dbReference>
<dbReference type="InterPro" id="IPR048800">
    <property type="entry name" value="Cac1-like_C"/>
</dbReference>
<feature type="region of interest" description="Disordered" evidence="1">
    <location>
        <begin position="434"/>
        <end position="455"/>
    </location>
</feature>
<dbReference type="Pfam" id="PF21796">
    <property type="entry name" value="Cac1_C"/>
    <property type="match status" value="1"/>
</dbReference>
<evidence type="ECO:0000259" key="3">
    <source>
        <dbReference type="Pfam" id="PF21796"/>
    </source>
</evidence>
<dbReference type="GO" id="GO:0006334">
    <property type="term" value="P:nucleosome assembly"/>
    <property type="evidence" value="ECO:0007669"/>
    <property type="project" value="TreeGrafter"/>
</dbReference>
<name>A0A8T0VH36_PANVG</name>
<protein>
    <recommendedName>
        <fullName evidence="6">Chromatin assembly factor 1 subunit FSM</fullName>
    </recommendedName>
</protein>
<dbReference type="GO" id="GO:0005634">
    <property type="term" value="C:nucleus"/>
    <property type="evidence" value="ECO:0007669"/>
    <property type="project" value="TreeGrafter"/>
</dbReference>
<feature type="compositionally biased region" description="Basic and acidic residues" evidence="1">
    <location>
        <begin position="544"/>
        <end position="560"/>
    </location>
</feature>
<feature type="compositionally biased region" description="Acidic residues" evidence="1">
    <location>
        <begin position="528"/>
        <end position="543"/>
    </location>
</feature>
<keyword evidence="5" id="KW-1185">Reference proteome</keyword>
<dbReference type="EMBL" id="CM029040">
    <property type="protein sequence ID" value="KAG2632916.1"/>
    <property type="molecule type" value="Genomic_DNA"/>
</dbReference>
<feature type="compositionally biased region" description="Acidic residues" evidence="1">
    <location>
        <begin position="561"/>
        <end position="571"/>
    </location>
</feature>
<dbReference type="InterPro" id="IPR022043">
    <property type="entry name" value="CAF1A_DD"/>
</dbReference>
<comment type="caution">
    <text evidence="4">The sequence shown here is derived from an EMBL/GenBank/DDBJ whole genome shotgun (WGS) entry which is preliminary data.</text>
</comment>
<dbReference type="OrthoDB" id="440676at2759"/>
<organism evidence="4 5">
    <name type="scientific">Panicum virgatum</name>
    <name type="common">Blackwell switchgrass</name>
    <dbReference type="NCBI Taxonomy" id="38727"/>
    <lineage>
        <taxon>Eukaryota</taxon>
        <taxon>Viridiplantae</taxon>
        <taxon>Streptophyta</taxon>
        <taxon>Embryophyta</taxon>
        <taxon>Tracheophyta</taxon>
        <taxon>Spermatophyta</taxon>
        <taxon>Magnoliopsida</taxon>
        <taxon>Liliopsida</taxon>
        <taxon>Poales</taxon>
        <taxon>Poaceae</taxon>
        <taxon>PACMAD clade</taxon>
        <taxon>Panicoideae</taxon>
        <taxon>Panicodae</taxon>
        <taxon>Paniceae</taxon>
        <taxon>Panicinae</taxon>
        <taxon>Panicum</taxon>
        <taxon>Panicum sect. Hiantes</taxon>
    </lineage>
</organism>
<feature type="compositionally biased region" description="Basic and acidic residues" evidence="1">
    <location>
        <begin position="269"/>
        <end position="324"/>
    </location>
</feature>
<reference evidence="4" key="1">
    <citation type="submission" date="2020-05" db="EMBL/GenBank/DDBJ databases">
        <title>WGS assembly of Panicum virgatum.</title>
        <authorList>
            <person name="Lovell J.T."/>
            <person name="Jenkins J."/>
            <person name="Shu S."/>
            <person name="Juenger T.E."/>
            <person name="Schmutz J."/>
        </authorList>
    </citation>
    <scope>NUCLEOTIDE SEQUENCE</scope>
    <source>
        <strain evidence="4">AP13</strain>
    </source>
</reference>
<evidence type="ECO:0000256" key="1">
    <source>
        <dbReference type="SAM" id="MobiDB-lite"/>
    </source>
</evidence>
<dbReference type="GO" id="GO:0033186">
    <property type="term" value="C:CAF-1 complex"/>
    <property type="evidence" value="ECO:0007669"/>
    <property type="project" value="TreeGrafter"/>
</dbReference>
<feature type="region of interest" description="Disordered" evidence="1">
    <location>
        <begin position="269"/>
        <end position="327"/>
    </location>
</feature>
<evidence type="ECO:0000313" key="4">
    <source>
        <dbReference type="EMBL" id="KAG2632916.1"/>
    </source>
</evidence>
<evidence type="ECO:0000313" key="5">
    <source>
        <dbReference type="Proteomes" id="UP000823388"/>
    </source>
</evidence>
<dbReference type="AlphaFoldDB" id="A0A8T0VH36"/>
<feature type="region of interest" description="Disordered" evidence="1">
    <location>
        <begin position="516"/>
        <end position="571"/>
    </location>
</feature>